<dbReference type="RefSeq" id="WP_189435451.1">
    <property type="nucleotide sequence ID" value="NZ_BMXE01000001.1"/>
</dbReference>
<keyword evidence="6 7" id="KW-0413">Isomerase</keyword>
<protein>
    <recommendedName>
        <fullName evidence="7">Chaperonin GroEL</fullName>
        <ecNumber evidence="7">5.6.1.7</ecNumber>
    </recommendedName>
    <alternativeName>
        <fullName evidence="7">60 kDa chaperonin</fullName>
    </alternativeName>
    <alternativeName>
        <fullName evidence="7">Chaperonin-60</fullName>
        <shortName evidence="7">Cpn60</shortName>
    </alternativeName>
</protein>
<sequence>MAAKEVKFGSDAREKMLKGVDILANAVKVTLGPKGRNVVLDKAFGAPRITKDGVSVAKEIELEDKFENMGAQMVREVASKTNDIAGDGTTTATVLAQAIVKEGAKFVAAGMNPMDLKRGVDMATAAAVADLTARSKSISSSEEVAQVGTISANGDTQIGEDIAEAMQRVGNEGVITVEEAKSLETELEVVEGMQFDRGYLSPYFVTNAEKMIADLEKPLILLHEKKLSNLQPMLPILESAVQSSRPLIIIAEDVEGEALATLVVNKLRGGLKIAAVKAPGFGDRRKAMLEDIAILTGGTVISEDLGIKLENVTIDMLGTADKVNITKETTTIVDGAGDKADIEARVSQIKAQIEETSSDYDREKLQERLAKLAGGVAVIRVGGATEVEVKEKKDRIDDALNATRAAVEEGIVPGGGTALLRAKAAVEKVSSENVDIEAGIKIVLRALEAPIRQISENSGVEGSIVVGKIQDNITDETFGFNAQTEEYVNMIEAGIIDPTKVVRTALQDAASVAGLLITTEAMVAELPKKDAGPAMPPMDGGMGGMGGMGF</sequence>
<comment type="subcellular location">
    <subcellularLocation>
        <location evidence="7">Cytoplasm</location>
    </subcellularLocation>
</comment>
<feature type="binding site" evidence="7">
    <location>
        <position position="497"/>
    </location>
    <ligand>
        <name>ATP</name>
        <dbReference type="ChEBI" id="CHEBI:30616"/>
    </ligand>
</feature>
<dbReference type="InterPro" id="IPR027409">
    <property type="entry name" value="GroEL-like_apical_dom_sf"/>
</dbReference>
<dbReference type="PANTHER" id="PTHR45633">
    <property type="entry name" value="60 KDA HEAT SHOCK PROTEIN, MITOCHONDRIAL"/>
    <property type="match status" value="1"/>
</dbReference>
<feature type="binding site" evidence="7">
    <location>
        <position position="51"/>
    </location>
    <ligand>
        <name>ATP</name>
        <dbReference type="ChEBI" id="CHEBI:30616"/>
    </ligand>
</feature>
<dbReference type="Gene3D" id="3.30.260.10">
    <property type="entry name" value="TCP-1-like chaperonin intermediate domain"/>
    <property type="match status" value="1"/>
</dbReference>
<dbReference type="NCBIfam" id="NF009488">
    <property type="entry name" value="PRK12850.1"/>
    <property type="match status" value="1"/>
</dbReference>
<evidence type="ECO:0000256" key="8">
    <source>
        <dbReference type="RuleBase" id="RU000418"/>
    </source>
</evidence>
<comment type="caution">
    <text evidence="11">The sequence shown here is derived from an EMBL/GenBank/DDBJ whole genome shotgun (WGS) entry which is preliminary data.</text>
</comment>
<evidence type="ECO:0000256" key="3">
    <source>
        <dbReference type="ARBA" id="ARBA00022741"/>
    </source>
</evidence>
<feature type="binding site" evidence="7">
    <location>
        <position position="415"/>
    </location>
    <ligand>
        <name>ATP</name>
        <dbReference type="ChEBI" id="CHEBI:30616"/>
    </ligand>
</feature>
<dbReference type="Proteomes" id="UP000637980">
    <property type="component" value="Unassembled WGS sequence"/>
</dbReference>
<comment type="caution">
    <text evidence="7">Lacks conserved residue(s) required for the propagation of feature annotation.</text>
</comment>
<comment type="subunit">
    <text evidence="7 9">Forms a cylinder of 14 subunits composed of two heptameric rings stacked back-to-back. Interacts with the co-chaperonin GroES.</text>
</comment>
<comment type="function">
    <text evidence="7 9">Together with its co-chaperonin GroES, plays an essential role in assisting protein folding. The GroEL-GroES system forms a nano-cage that allows encapsulation of the non-native substrate proteins and provides a physical environment optimized to promote and accelerate protein folding.</text>
</comment>
<feature type="binding site" evidence="7">
    <location>
        <begin position="87"/>
        <end position="91"/>
    </location>
    <ligand>
        <name>ATP</name>
        <dbReference type="ChEBI" id="CHEBI:30616"/>
    </ligand>
</feature>
<dbReference type="Gene3D" id="1.10.560.10">
    <property type="entry name" value="GroEL-like equatorial domain"/>
    <property type="match status" value="1"/>
</dbReference>
<evidence type="ECO:0000256" key="5">
    <source>
        <dbReference type="ARBA" id="ARBA00023186"/>
    </source>
</evidence>
<proteinExistence type="inferred from homology"/>
<dbReference type="Pfam" id="PF00118">
    <property type="entry name" value="Cpn60_TCP1"/>
    <property type="match status" value="1"/>
</dbReference>
<evidence type="ECO:0000313" key="12">
    <source>
        <dbReference type="Proteomes" id="UP000637980"/>
    </source>
</evidence>
<evidence type="ECO:0000256" key="6">
    <source>
        <dbReference type="ARBA" id="ARBA00023235"/>
    </source>
</evidence>
<dbReference type="NCBIfam" id="NF009487">
    <property type="entry name" value="PRK12849.1"/>
    <property type="match status" value="1"/>
</dbReference>
<dbReference type="Gene3D" id="3.50.7.10">
    <property type="entry name" value="GroEL"/>
    <property type="match status" value="1"/>
</dbReference>
<dbReference type="SUPFAM" id="SSF52029">
    <property type="entry name" value="GroEL apical domain-like"/>
    <property type="match status" value="1"/>
</dbReference>
<organism evidence="11 12">
    <name type="scientific">Pseudovibrio japonicus</name>
    <dbReference type="NCBI Taxonomy" id="366534"/>
    <lineage>
        <taxon>Bacteria</taxon>
        <taxon>Pseudomonadati</taxon>
        <taxon>Pseudomonadota</taxon>
        <taxon>Alphaproteobacteria</taxon>
        <taxon>Hyphomicrobiales</taxon>
        <taxon>Stappiaceae</taxon>
        <taxon>Pseudovibrio</taxon>
    </lineage>
</organism>
<dbReference type="NCBIfam" id="NF009489">
    <property type="entry name" value="PRK12851.1"/>
    <property type="match status" value="1"/>
</dbReference>
<dbReference type="HAMAP" id="MF_00600">
    <property type="entry name" value="CH60"/>
    <property type="match status" value="1"/>
</dbReference>
<evidence type="ECO:0000256" key="10">
    <source>
        <dbReference type="SAM" id="MobiDB-lite"/>
    </source>
</evidence>
<feature type="region of interest" description="Disordered" evidence="10">
    <location>
        <begin position="530"/>
        <end position="550"/>
    </location>
</feature>
<keyword evidence="12" id="KW-1185">Reference proteome</keyword>
<dbReference type="InterPro" id="IPR027410">
    <property type="entry name" value="TCP-1-like_intermed_sf"/>
</dbReference>
<evidence type="ECO:0000256" key="1">
    <source>
        <dbReference type="ARBA" id="ARBA00006607"/>
    </source>
</evidence>
<dbReference type="NCBIfam" id="NF000592">
    <property type="entry name" value="PRK00013.1"/>
    <property type="match status" value="1"/>
</dbReference>
<feature type="compositionally biased region" description="Gly residues" evidence="10">
    <location>
        <begin position="540"/>
        <end position="550"/>
    </location>
</feature>
<keyword evidence="4 7" id="KW-0067">ATP-binding</keyword>
<dbReference type="SUPFAM" id="SSF54849">
    <property type="entry name" value="GroEL-intermediate domain like"/>
    <property type="match status" value="1"/>
</dbReference>
<evidence type="ECO:0000256" key="4">
    <source>
        <dbReference type="ARBA" id="ARBA00022840"/>
    </source>
</evidence>
<accession>A0ABQ3E681</accession>
<dbReference type="EMBL" id="BMXE01000001">
    <property type="protein sequence ID" value="GHB22389.1"/>
    <property type="molecule type" value="Genomic_DNA"/>
</dbReference>
<evidence type="ECO:0000256" key="9">
    <source>
        <dbReference type="RuleBase" id="RU000419"/>
    </source>
</evidence>
<evidence type="ECO:0000256" key="2">
    <source>
        <dbReference type="ARBA" id="ARBA00022490"/>
    </source>
</evidence>
<comment type="similarity">
    <text evidence="1 7 8">Belongs to the chaperonin (HSP60) family.</text>
</comment>
<evidence type="ECO:0000256" key="7">
    <source>
        <dbReference type="HAMAP-Rule" id="MF_00600"/>
    </source>
</evidence>
<dbReference type="InterPro" id="IPR001844">
    <property type="entry name" value="Cpn60/GroEL"/>
</dbReference>
<name>A0ABQ3E681_9HYPH</name>
<dbReference type="EC" id="5.6.1.7" evidence="7"/>
<dbReference type="SUPFAM" id="SSF48592">
    <property type="entry name" value="GroEL equatorial domain-like"/>
    <property type="match status" value="1"/>
</dbReference>
<reference evidence="12" key="1">
    <citation type="journal article" date="2019" name="Int. J. Syst. Evol. Microbiol.">
        <title>The Global Catalogue of Microorganisms (GCM) 10K type strain sequencing project: providing services to taxonomists for standard genome sequencing and annotation.</title>
        <authorList>
            <consortium name="The Broad Institute Genomics Platform"/>
            <consortium name="The Broad Institute Genome Sequencing Center for Infectious Disease"/>
            <person name="Wu L."/>
            <person name="Ma J."/>
        </authorList>
    </citation>
    <scope>NUCLEOTIDE SEQUENCE [LARGE SCALE GENOMIC DNA]</scope>
    <source>
        <strain evidence="12">KCTC 12861</strain>
    </source>
</reference>
<dbReference type="CDD" id="cd03344">
    <property type="entry name" value="GroEL"/>
    <property type="match status" value="1"/>
</dbReference>
<dbReference type="PRINTS" id="PR00298">
    <property type="entry name" value="CHAPERONIN60"/>
</dbReference>
<gene>
    <name evidence="7 11" type="primary">groL</name>
    <name evidence="7" type="synonym">groEL</name>
    <name evidence="11" type="ORF">GCM10007094_08190</name>
</gene>
<dbReference type="InterPro" id="IPR027413">
    <property type="entry name" value="GROEL-like_equatorial_sf"/>
</dbReference>
<dbReference type="PROSITE" id="PS00296">
    <property type="entry name" value="CHAPERONINS_CPN60"/>
    <property type="match status" value="1"/>
</dbReference>
<dbReference type="InterPro" id="IPR002423">
    <property type="entry name" value="Cpn60/GroEL/TCP-1"/>
</dbReference>
<evidence type="ECO:0000313" key="11">
    <source>
        <dbReference type="EMBL" id="GHB22389.1"/>
    </source>
</evidence>
<keyword evidence="2 7" id="KW-0963">Cytoplasm</keyword>
<feature type="binding site" evidence="7">
    <location>
        <begin position="30"/>
        <end position="33"/>
    </location>
    <ligand>
        <name>ATP</name>
        <dbReference type="ChEBI" id="CHEBI:30616"/>
    </ligand>
</feature>
<dbReference type="NCBIfam" id="TIGR02348">
    <property type="entry name" value="GroEL"/>
    <property type="match status" value="1"/>
</dbReference>
<keyword evidence="5 7" id="KW-0143">Chaperone</keyword>
<keyword evidence="3 7" id="KW-0547">Nucleotide-binding</keyword>
<dbReference type="InterPro" id="IPR018370">
    <property type="entry name" value="Chaperonin_Cpn60_CS"/>
</dbReference>